<evidence type="ECO:0000256" key="6">
    <source>
        <dbReference type="ARBA" id="ARBA00022679"/>
    </source>
</evidence>
<keyword evidence="11 15" id="KW-1133">Transmembrane helix</keyword>
<dbReference type="InterPro" id="IPR016380">
    <property type="entry name" value="Sig_transdc_His_kin_NarX/NarQ"/>
</dbReference>
<dbReference type="Gene3D" id="1.20.5.1930">
    <property type="match status" value="1"/>
</dbReference>
<dbReference type="AlphaFoldDB" id="A0A094IY51"/>
<dbReference type="SUPFAM" id="SSF55781">
    <property type="entry name" value="GAF domain-like"/>
    <property type="match status" value="2"/>
</dbReference>
<keyword evidence="9 14" id="KW-0418">Kinase</keyword>
<dbReference type="Gene3D" id="3.30.450.40">
    <property type="match status" value="1"/>
</dbReference>
<dbReference type="PANTHER" id="PTHR24421">
    <property type="entry name" value="NITRATE/NITRITE SENSOR PROTEIN NARX-RELATED"/>
    <property type="match status" value="1"/>
</dbReference>
<keyword evidence="3 14" id="KW-1003">Cell membrane</keyword>
<evidence type="ECO:0000256" key="12">
    <source>
        <dbReference type="ARBA" id="ARBA00023012"/>
    </source>
</evidence>
<evidence type="ECO:0000313" key="18">
    <source>
        <dbReference type="EMBL" id="KFZ30739.1"/>
    </source>
</evidence>
<evidence type="ECO:0000256" key="4">
    <source>
        <dbReference type="ARBA" id="ARBA00022519"/>
    </source>
</evidence>
<keyword evidence="5" id="KW-0597">Phosphoprotein</keyword>
<dbReference type="GO" id="GO:0000155">
    <property type="term" value="F:phosphorelay sensor kinase activity"/>
    <property type="evidence" value="ECO:0007669"/>
    <property type="project" value="UniProtKB-UniRule"/>
</dbReference>
<keyword evidence="7 15" id="KW-0812">Transmembrane</keyword>
<comment type="catalytic activity">
    <reaction evidence="1 14">
        <text>ATP + protein L-histidine = ADP + protein N-phospho-L-histidine.</text>
        <dbReference type="EC" id="2.7.13.3"/>
    </reaction>
</comment>
<evidence type="ECO:0000256" key="9">
    <source>
        <dbReference type="ARBA" id="ARBA00022777"/>
    </source>
</evidence>
<dbReference type="Gene3D" id="1.20.120.960">
    <property type="entry name" value="Histidine kinase NarX, sensor domain"/>
    <property type="match status" value="1"/>
</dbReference>
<keyword evidence="19" id="KW-1185">Reference proteome</keyword>
<dbReference type="SMART" id="SM00387">
    <property type="entry name" value="HATPase_c"/>
    <property type="match status" value="1"/>
</dbReference>
<keyword evidence="13 14" id="KW-0472">Membrane</keyword>
<keyword evidence="8 14" id="KW-0547">Nucleotide-binding</keyword>
<dbReference type="InterPro" id="IPR011712">
    <property type="entry name" value="Sig_transdc_His_kin_sub3_dim/P"/>
</dbReference>
<dbReference type="Pfam" id="PF13675">
    <property type="entry name" value="PilJ"/>
    <property type="match status" value="1"/>
</dbReference>
<dbReference type="InterPro" id="IPR003594">
    <property type="entry name" value="HATPase_dom"/>
</dbReference>
<accession>A0A094IY51</accession>
<dbReference type="Gene3D" id="1.10.8.500">
    <property type="entry name" value="HAMP domain in histidine kinase"/>
    <property type="match status" value="1"/>
</dbReference>
<dbReference type="PIRSF" id="PIRSF003167">
    <property type="entry name" value="STHK_NarX/NarQ"/>
    <property type="match status" value="1"/>
</dbReference>
<keyword evidence="12 14" id="KW-0902">Two-component regulatory system</keyword>
<dbReference type="SUPFAM" id="SSF55874">
    <property type="entry name" value="ATPase domain of HSP90 chaperone/DNA topoisomerase II/histidine kinase"/>
    <property type="match status" value="1"/>
</dbReference>
<dbReference type="Pfam" id="PF07730">
    <property type="entry name" value="HisKA_3"/>
    <property type="match status" value="1"/>
</dbReference>
<evidence type="ECO:0000256" key="3">
    <source>
        <dbReference type="ARBA" id="ARBA00022475"/>
    </source>
</evidence>
<evidence type="ECO:0000256" key="13">
    <source>
        <dbReference type="ARBA" id="ARBA00023136"/>
    </source>
</evidence>
<dbReference type="Pfam" id="PF00672">
    <property type="entry name" value="HAMP"/>
    <property type="match status" value="1"/>
</dbReference>
<dbReference type="PROSITE" id="PS50885">
    <property type="entry name" value="HAMP"/>
    <property type="match status" value="1"/>
</dbReference>
<evidence type="ECO:0000256" key="7">
    <source>
        <dbReference type="ARBA" id="ARBA00022692"/>
    </source>
</evidence>
<dbReference type="InterPro" id="IPR042295">
    <property type="entry name" value="NarX-like_N_sf"/>
</dbReference>
<evidence type="ECO:0000256" key="5">
    <source>
        <dbReference type="ARBA" id="ARBA00022553"/>
    </source>
</evidence>
<feature type="transmembrane region" description="Helical" evidence="15">
    <location>
        <begin position="6"/>
        <end position="31"/>
    </location>
</feature>
<keyword evidence="6 14" id="KW-0808">Transferase</keyword>
<evidence type="ECO:0000259" key="16">
    <source>
        <dbReference type="PROSITE" id="PS50109"/>
    </source>
</evidence>
<evidence type="ECO:0000256" key="1">
    <source>
        <dbReference type="ARBA" id="ARBA00000085"/>
    </source>
</evidence>
<evidence type="ECO:0000256" key="14">
    <source>
        <dbReference type="PIRNR" id="PIRNR003167"/>
    </source>
</evidence>
<dbReference type="RefSeq" id="WP_034776114.1">
    <property type="nucleotide sequence ID" value="NZ_JPER01000004.1"/>
</dbReference>
<evidence type="ECO:0000256" key="2">
    <source>
        <dbReference type="ARBA" id="ARBA00004429"/>
    </source>
</evidence>
<dbReference type="InterPro" id="IPR003660">
    <property type="entry name" value="HAMP_dom"/>
</dbReference>
<dbReference type="InterPro" id="IPR029095">
    <property type="entry name" value="NarX-like_N"/>
</dbReference>
<evidence type="ECO:0000259" key="17">
    <source>
        <dbReference type="PROSITE" id="PS50885"/>
    </source>
</evidence>
<evidence type="ECO:0000256" key="8">
    <source>
        <dbReference type="ARBA" id="ARBA00022741"/>
    </source>
</evidence>
<feature type="transmembrane region" description="Helical" evidence="15">
    <location>
        <begin position="153"/>
        <end position="173"/>
    </location>
</feature>
<organism evidence="18 19">
    <name type="scientific">Pseudidiomarina salinarum</name>
    <dbReference type="NCBI Taxonomy" id="435908"/>
    <lineage>
        <taxon>Bacteria</taxon>
        <taxon>Pseudomonadati</taxon>
        <taxon>Pseudomonadota</taxon>
        <taxon>Gammaproteobacteria</taxon>
        <taxon>Alteromonadales</taxon>
        <taxon>Idiomarinaceae</taxon>
        <taxon>Pseudidiomarina</taxon>
    </lineage>
</organism>
<dbReference type="OrthoDB" id="9811306at2"/>
<dbReference type="Pfam" id="PF02518">
    <property type="entry name" value="HATPase_c"/>
    <property type="match status" value="1"/>
</dbReference>
<dbReference type="EMBL" id="JPER01000004">
    <property type="protein sequence ID" value="KFZ30739.1"/>
    <property type="molecule type" value="Genomic_DNA"/>
</dbReference>
<evidence type="ECO:0000313" key="19">
    <source>
        <dbReference type="Proteomes" id="UP000054363"/>
    </source>
</evidence>
<dbReference type="InterPro" id="IPR029016">
    <property type="entry name" value="GAF-like_dom_sf"/>
</dbReference>
<dbReference type="Proteomes" id="UP000054363">
    <property type="component" value="Unassembled WGS sequence"/>
</dbReference>
<dbReference type="PROSITE" id="PS50109">
    <property type="entry name" value="HIS_KIN"/>
    <property type="match status" value="1"/>
</dbReference>
<dbReference type="CDD" id="cd16917">
    <property type="entry name" value="HATPase_UhpB-NarQ-NarX-like"/>
    <property type="match status" value="1"/>
</dbReference>
<dbReference type="GO" id="GO:0005886">
    <property type="term" value="C:plasma membrane"/>
    <property type="evidence" value="ECO:0007669"/>
    <property type="project" value="UniProtKB-SubCell"/>
</dbReference>
<dbReference type="InterPro" id="IPR050482">
    <property type="entry name" value="Sensor_HK_TwoCompSys"/>
</dbReference>
<proteinExistence type="predicted"/>
<evidence type="ECO:0000256" key="10">
    <source>
        <dbReference type="ARBA" id="ARBA00022840"/>
    </source>
</evidence>
<sequence>MRQVSIVTRIGVALGCMVALTIGTLLASYWLSEKADQDAMAINVAGSLRMQSYRYSWFQLHQPNSPAAAEVATTLDERWSHFVFNRFTEEASDLGEQFREARQSWLEFEQRLAAGEITSANLERYLQPRIAQLNDFVSGLQQEAERRIRAIRLIQVLSLFSTIGLAFIIFFWLKTRVRQPLTILTQAARRVAQGDFTSRVSHPMSDELGVLANTLNKMSDAIAYMYGNLEKRVDEQTKAIQQSNQRLQFLYDTARTIIEHSPGYNDFTEIVEGLKKASHIDDLELCLITETGDKPYMQVQPQNAPDDPCVGADCAQCVSAGGGVSVIEGLRVYRFPLERDQRYYGVLVARQPATERLDDWQLQLLQSVTDQLAVALSLKQEEAQVRRLALIQERTVIARELHDSLAQALSYLKIQVTRLDKGIAKNDQAIIDDVSGELREGLNAAYRQLRELLTTFRLKVDGAGLLHALQTTVKQFSEQSSMNVRLDFQLANAPLAPHEEIHLLQIIREACQNAIHHSQGDEVVVRLRQDQEAGIELAVEDNGIGIPESAEKLNHYGLAIMLERARHLGGELQITRRPEGGTGVYFSFTPEYMQERIPVAIEP</sequence>
<feature type="domain" description="HAMP" evidence="17">
    <location>
        <begin position="175"/>
        <end position="227"/>
    </location>
</feature>
<protein>
    <recommendedName>
        <fullName evidence="14">Sensor protein</fullName>
        <ecNumber evidence="14">2.7.13.3</ecNumber>
    </recommendedName>
</protein>
<name>A0A094IY51_9GAMM</name>
<dbReference type="CDD" id="cd06225">
    <property type="entry name" value="HAMP"/>
    <property type="match status" value="1"/>
</dbReference>
<dbReference type="GO" id="GO:0005524">
    <property type="term" value="F:ATP binding"/>
    <property type="evidence" value="ECO:0007669"/>
    <property type="project" value="UniProtKB-UniRule"/>
</dbReference>
<comment type="subcellular location">
    <subcellularLocation>
        <location evidence="2">Cell inner membrane</location>
        <topology evidence="2">Multi-pass membrane protein</topology>
    </subcellularLocation>
</comment>
<comment type="caution">
    <text evidence="18">The sequence shown here is derived from an EMBL/GenBank/DDBJ whole genome shotgun (WGS) entry which is preliminary data.</text>
</comment>
<dbReference type="InterPro" id="IPR036890">
    <property type="entry name" value="HATPase_C_sf"/>
</dbReference>
<dbReference type="SMART" id="SM00304">
    <property type="entry name" value="HAMP"/>
    <property type="match status" value="1"/>
</dbReference>
<dbReference type="STRING" id="435908.IDSA_09470"/>
<gene>
    <name evidence="18" type="ORF">IDSA_09470</name>
</gene>
<reference evidence="18 19" key="1">
    <citation type="submission" date="2014-06" db="EMBL/GenBank/DDBJ databases">
        <title>The draft genome sequence of Idiomarina salinarum ISL-52.</title>
        <authorList>
            <person name="Du J."/>
            <person name="Shao Z."/>
        </authorList>
    </citation>
    <scope>NUCLEOTIDE SEQUENCE [LARGE SCALE GENOMIC DNA]</scope>
    <source>
        <strain evidence="18 19">ISL-52</strain>
    </source>
</reference>
<dbReference type="SUPFAM" id="SSF158472">
    <property type="entry name" value="HAMP domain-like"/>
    <property type="match status" value="1"/>
</dbReference>
<keyword evidence="10 14" id="KW-0067">ATP-binding</keyword>
<evidence type="ECO:0000256" key="15">
    <source>
        <dbReference type="SAM" id="Phobius"/>
    </source>
</evidence>
<dbReference type="GO" id="GO:0046983">
    <property type="term" value="F:protein dimerization activity"/>
    <property type="evidence" value="ECO:0007669"/>
    <property type="project" value="UniProtKB-UniRule"/>
</dbReference>
<dbReference type="PANTHER" id="PTHR24421:SF10">
    <property type="entry name" value="NITRATE_NITRITE SENSOR PROTEIN NARQ"/>
    <property type="match status" value="1"/>
</dbReference>
<evidence type="ECO:0000256" key="11">
    <source>
        <dbReference type="ARBA" id="ARBA00022989"/>
    </source>
</evidence>
<feature type="domain" description="Histidine kinase" evidence="16">
    <location>
        <begin position="396"/>
        <end position="592"/>
    </location>
</feature>
<dbReference type="Gene3D" id="3.30.565.10">
    <property type="entry name" value="Histidine kinase-like ATPase, C-terminal domain"/>
    <property type="match status" value="1"/>
</dbReference>
<keyword evidence="4 14" id="KW-0997">Cell inner membrane</keyword>
<dbReference type="eggNOG" id="COG3850">
    <property type="taxonomic scope" value="Bacteria"/>
</dbReference>
<dbReference type="EC" id="2.7.13.3" evidence="14"/>
<dbReference type="InterPro" id="IPR005467">
    <property type="entry name" value="His_kinase_dom"/>
</dbReference>